<dbReference type="InterPro" id="IPR001991">
    <property type="entry name" value="Na-dicarboxylate_symporter"/>
</dbReference>
<dbReference type="PRINTS" id="PR00173">
    <property type="entry name" value="EDTRNSPORT"/>
</dbReference>
<dbReference type="GO" id="GO:0015366">
    <property type="term" value="F:malate:proton symporter activity"/>
    <property type="evidence" value="ECO:0007669"/>
    <property type="project" value="TreeGrafter"/>
</dbReference>
<dbReference type="RefSeq" id="WP_184628332.1">
    <property type="nucleotide sequence ID" value="NZ_JACHCC010000012.1"/>
</dbReference>
<dbReference type="InterPro" id="IPR018107">
    <property type="entry name" value="Na-dicarboxylate_symporter_CS"/>
</dbReference>
<dbReference type="GO" id="GO:0015141">
    <property type="term" value="F:succinate transmembrane transporter activity"/>
    <property type="evidence" value="ECO:0007669"/>
    <property type="project" value="TreeGrafter"/>
</dbReference>
<feature type="transmembrane region" description="Helical" evidence="8">
    <location>
        <begin position="309"/>
        <end position="328"/>
    </location>
</feature>
<dbReference type="AlphaFoldDB" id="A0A7X0J6L8"/>
<evidence type="ECO:0000256" key="2">
    <source>
        <dbReference type="ARBA" id="ARBA00022448"/>
    </source>
</evidence>
<dbReference type="SUPFAM" id="SSF118215">
    <property type="entry name" value="Proton glutamate symport protein"/>
    <property type="match status" value="1"/>
</dbReference>
<keyword evidence="6 8" id="KW-1133">Transmembrane helix</keyword>
<evidence type="ECO:0000256" key="1">
    <source>
        <dbReference type="ARBA" id="ARBA00004651"/>
    </source>
</evidence>
<comment type="caution">
    <text evidence="9">The sequence shown here is derived from an EMBL/GenBank/DDBJ whole genome shotgun (WGS) entry which is preliminary data.</text>
</comment>
<feature type="transmembrane region" description="Helical" evidence="8">
    <location>
        <begin position="92"/>
        <end position="114"/>
    </location>
</feature>
<protein>
    <submittedName>
        <fullName evidence="9">Aerobic C4-dicarboxylate transport protein</fullName>
    </submittedName>
</protein>
<dbReference type="GO" id="GO:0005886">
    <property type="term" value="C:plasma membrane"/>
    <property type="evidence" value="ECO:0007669"/>
    <property type="project" value="UniProtKB-SubCell"/>
</dbReference>
<evidence type="ECO:0000256" key="6">
    <source>
        <dbReference type="ARBA" id="ARBA00022989"/>
    </source>
</evidence>
<feature type="transmembrane region" description="Helical" evidence="8">
    <location>
        <begin position="228"/>
        <end position="247"/>
    </location>
</feature>
<dbReference type="PANTHER" id="PTHR42865:SF1">
    <property type="entry name" value="AEROBIC C4-DICARBOXYLATE TRANSPORT PROTEIN"/>
    <property type="match status" value="1"/>
</dbReference>
<dbReference type="Proteomes" id="UP000521017">
    <property type="component" value="Unassembled WGS sequence"/>
</dbReference>
<feature type="transmembrane region" description="Helical" evidence="8">
    <location>
        <begin position="152"/>
        <end position="170"/>
    </location>
</feature>
<gene>
    <name evidence="9" type="ORF">HDF25_004241</name>
</gene>
<feature type="transmembrane region" description="Helical" evidence="8">
    <location>
        <begin position="190"/>
        <end position="208"/>
    </location>
</feature>
<evidence type="ECO:0000256" key="5">
    <source>
        <dbReference type="ARBA" id="ARBA00022847"/>
    </source>
</evidence>
<name>A0A7X0J6L8_9SPHI</name>
<evidence type="ECO:0000313" key="9">
    <source>
        <dbReference type="EMBL" id="MBB6502064.1"/>
    </source>
</evidence>
<comment type="subcellular location">
    <subcellularLocation>
        <location evidence="1">Cell membrane</location>
        <topology evidence="1">Multi-pass membrane protein</topology>
    </subcellularLocation>
</comment>
<reference evidence="9 10" key="1">
    <citation type="submission" date="2020-08" db="EMBL/GenBank/DDBJ databases">
        <title>Genomic Encyclopedia of Type Strains, Phase IV (KMG-V): Genome sequencing to study the core and pangenomes of soil and plant-associated prokaryotes.</title>
        <authorList>
            <person name="Whitman W."/>
        </authorList>
    </citation>
    <scope>NUCLEOTIDE SEQUENCE [LARGE SCALE GENOMIC DNA]</scope>
    <source>
        <strain evidence="9 10">M2T3</strain>
    </source>
</reference>
<dbReference type="InterPro" id="IPR036458">
    <property type="entry name" value="Na:dicarbo_symporter_sf"/>
</dbReference>
<dbReference type="EMBL" id="JACHCC010000012">
    <property type="protein sequence ID" value="MBB6502064.1"/>
    <property type="molecule type" value="Genomic_DNA"/>
</dbReference>
<evidence type="ECO:0000313" key="10">
    <source>
        <dbReference type="Proteomes" id="UP000521017"/>
    </source>
</evidence>
<dbReference type="Gene3D" id="1.10.3860.10">
    <property type="entry name" value="Sodium:dicarboxylate symporter"/>
    <property type="match status" value="1"/>
</dbReference>
<dbReference type="GO" id="GO:0015138">
    <property type="term" value="F:fumarate transmembrane transporter activity"/>
    <property type="evidence" value="ECO:0007669"/>
    <property type="project" value="TreeGrafter"/>
</dbReference>
<keyword evidence="5" id="KW-0769">Symport</keyword>
<sequence length="423" mass="45619">MEITSAQPPKPQKKSFIRRLFTNLTFWVLIAIVAGIILGTVNPALAIKMEIVGKTFVDIIKLFIAPIIFLTIVLGISTMGDLKKVGRIGIKSLLYFEIVTTFALAIGILAAYVIRPGHIDRTGLNIQDPSKYTKAAASGAAFDWGKFFMDNLTLQVLAVAILTGIALNFYSRRQQVIGVLSKASKLVFGGLKYVMYLAPLGAFGGMAYTIGKFGLQTLIPLGKLMGTVYLTMALFVFIILGSIMRYFNLSILSFLKYIEEELLLVLGTSSSESALPSVMKKLEQLGCSKSVVGLVVPTGYSFNLDGTSIYLSMAVIFLAQLYNIHLSLPEMLSIIGILMLTSKGAAGVTGSGFIVLASTLTALHKIPVEGLAFLLGVDKFMSEARAITNIIGNGVATIVIANTENEFHPGETNILALKKKIGR</sequence>
<organism evidence="9 10">
    <name type="scientific">Pedobacter cryoconitis</name>
    <dbReference type="NCBI Taxonomy" id="188932"/>
    <lineage>
        <taxon>Bacteria</taxon>
        <taxon>Pseudomonadati</taxon>
        <taxon>Bacteroidota</taxon>
        <taxon>Sphingobacteriia</taxon>
        <taxon>Sphingobacteriales</taxon>
        <taxon>Sphingobacteriaceae</taxon>
        <taxon>Pedobacter</taxon>
    </lineage>
</organism>
<accession>A0A7X0J6L8</accession>
<proteinExistence type="predicted"/>
<dbReference type="Pfam" id="PF00375">
    <property type="entry name" value="SDF"/>
    <property type="match status" value="1"/>
</dbReference>
<dbReference type="GO" id="GO:0070778">
    <property type="term" value="P:L-aspartate transmembrane transport"/>
    <property type="evidence" value="ECO:0007669"/>
    <property type="project" value="TreeGrafter"/>
</dbReference>
<evidence type="ECO:0000256" key="8">
    <source>
        <dbReference type="SAM" id="Phobius"/>
    </source>
</evidence>
<dbReference type="FunFam" id="1.10.3860.10:FF:000001">
    <property type="entry name" value="C4-dicarboxylate transport protein"/>
    <property type="match status" value="1"/>
</dbReference>
<feature type="transmembrane region" description="Helical" evidence="8">
    <location>
        <begin position="59"/>
        <end position="80"/>
    </location>
</feature>
<feature type="transmembrane region" description="Helical" evidence="8">
    <location>
        <begin position="20"/>
        <end position="39"/>
    </location>
</feature>
<keyword evidence="2" id="KW-0813">Transport</keyword>
<evidence type="ECO:0000256" key="7">
    <source>
        <dbReference type="ARBA" id="ARBA00023136"/>
    </source>
</evidence>
<feature type="transmembrane region" description="Helical" evidence="8">
    <location>
        <begin position="334"/>
        <end position="357"/>
    </location>
</feature>
<keyword evidence="7 8" id="KW-0472">Membrane</keyword>
<evidence type="ECO:0000256" key="4">
    <source>
        <dbReference type="ARBA" id="ARBA00022692"/>
    </source>
</evidence>
<dbReference type="PROSITE" id="PS00714">
    <property type="entry name" value="NA_DICARBOXYL_SYMP_2"/>
    <property type="match status" value="1"/>
</dbReference>
<keyword evidence="4 8" id="KW-0812">Transmembrane</keyword>
<keyword evidence="3" id="KW-1003">Cell membrane</keyword>
<dbReference type="PANTHER" id="PTHR42865">
    <property type="entry name" value="PROTON/GLUTAMATE-ASPARTATE SYMPORTER"/>
    <property type="match status" value="1"/>
</dbReference>
<evidence type="ECO:0000256" key="3">
    <source>
        <dbReference type="ARBA" id="ARBA00022475"/>
    </source>
</evidence>